<dbReference type="Gene3D" id="3.40.50.1820">
    <property type="entry name" value="alpha/beta hydrolase"/>
    <property type="match status" value="1"/>
</dbReference>
<dbReference type="GO" id="GO:0016787">
    <property type="term" value="F:hydrolase activity"/>
    <property type="evidence" value="ECO:0007669"/>
    <property type="project" value="UniProtKB-KW"/>
</dbReference>
<evidence type="ECO:0000313" key="3">
    <source>
        <dbReference type="EMBL" id="MBD3922030.1"/>
    </source>
</evidence>
<dbReference type="RefSeq" id="WP_191206321.1">
    <property type="nucleotide sequence ID" value="NZ_JACXZA010000007.1"/>
</dbReference>
<dbReference type="Pfam" id="PF12697">
    <property type="entry name" value="Abhydrolase_6"/>
    <property type="match status" value="1"/>
</dbReference>
<keyword evidence="4" id="KW-1185">Reference proteome</keyword>
<feature type="domain" description="AB hydrolase-1" evidence="2">
    <location>
        <begin position="37"/>
        <end position="266"/>
    </location>
</feature>
<proteinExistence type="predicted"/>
<evidence type="ECO:0000259" key="2">
    <source>
        <dbReference type="Pfam" id="PF12697"/>
    </source>
</evidence>
<dbReference type="EMBL" id="JACXZA010000007">
    <property type="protein sequence ID" value="MBD3922030.1"/>
    <property type="molecule type" value="Genomic_DNA"/>
</dbReference>
<organism evidence="3 4">
    <name type="scientific">Paenibacillus terricola</name>
    <dbReference type="NCBI Taxonomy" id="2763503"/>
    <lineage>
        <taxon>Bacteria</taxon>
        <taxon>Bacillati</taxon>
        <taxon>Bacillota</taxon>
        <taxon>Bacilli</taxon>
        <taxon>Bacillales</taxon>
        <taxon>Paenibacillaceae</taxon>
        <taxon>Paenibacillus</taxon>
    </lineage>
</organism>
<dbReference type="InterPro" id="IPR050266">
    <property type="entry name" value="AB_hydrolase_sf"/>
</dbReference>
<dbReference type="Proteomes" id="UP000609346">
    <property type="component" value="Unassembled WGS sequence"/>
</dbReference>
<evidence type="ECO:0000256" key="1">
    <source>
        <dbReference type="SAM" id="Coils"/>
    </source>
</evidence>
<dbReference type="PANTHER" id="PTHR43798:SF33">
    <property type="entry name" value="HYDROLASE, PUTATIVE (AFU_ORTHOLOGUE AFUA_2G14860)-RELATED"/>
    <property type="match status" value="1"/>
</dbReference>
<name>A0ABR8N2C7_9BACL</name>
<sequence>MTKSMQETNNGSFRLSTVHSQDGTRIGYRSVGHGPALIVVPGVLTTSEQFTTFARSLSDSLTVHILDRRGRGESGPQGPEYSMIKECEDIRAVQDATGATYIFGHSYGGLATLEAALTNLSFARIALYEPGVLIHSVPTDWNWIADYEQDLSRQDLRGAFATYVQGAGQSLLTRVPRWLARLILCLTVRGERWSLIARLLHENLNEQRELRRLASKYRQYEAIDADVLLMAGGKSPEFVHQMIHELNHTIQRSQAMTLPKLNHLSPENGHKPIQVAELVRAFFLENGQLN</sequence>
<dbReference type="InterPro" id="IPR000073">
    <property type="entry name" value="AB_hydrolase_1"/>
</dbReference>
<dbReference type="PANTHER" id="PTHR43798">
    <property type="entry name" value="MONOACYLGLYCEROL LIPASE"/>
    <property type="match status" value="1"/>
</dbReference>
<gene>
    <name evidence="3" type="ORF">H8B09_24930</name>
</gene>
<reference evidence="3 4" key="1">
    <citation type="submission" date="2020-09" db="EMBL/GenBank/DDBJ databases">
        <title>Paenibacillus sp. strain PR3 16S rRNA gene Genome sequencing and assembly.</title>
        <authorList>
            <person name="Kim J."/>
        </authorList>
    </citation>
    <scope>NUCLEOTIDE SEQUENCE [LARGE SCALE GENOMIC DNA]</scope>
    <source>
        <strain evidence="3 4">PR3</strain>
    </source>
</reference>
<feature type="coiled-coil region" evidence="1">
    <location>
        <begin position="196"/>
        <end position="223"/>
    </location>
</feature>
<evidence type="ECO:0000313" key="4">
    <source>
        <dbReference type="Proteomes" id="UP000609346"/>
    </source>
</evidence>
<dbReference type="InterPro" id="IPR029058">
    <property type="entry name" value="AB_hydrolase_fold"/>
</dbReference>
<comment type="caution">
    <text evidence="3">The sequence shown here is derived from an EMBL/GenBank/DDBJ whole genome shotgun (WGS) entry which is preliminary data.</text>
</comment>
<protein>
    <submittedName>
        <fullName evidence="3">Alpha/beta hydrolase</fullName>
    </submittedName>
</protein>
<dbReference type="SUPFAM" id="SSF53474">
    <property type="entry name" value="alpha/beta-Hydrolases"/>
    <property type="match status" value="1"/>
</dbReference>
<accession>A0ABR8N2C7</accession>
<keyword evidence="1" id="KW-0175">Coiled coil</keyword>
<keyword evidence="3" id="KW-0378">Hydrolase</keyword>